<dbReference type="InParanoid" id="A0A2K1QQB6"/>
<evidence type="ECO:0000256" key="5">
    <source>
        <dbReference type="ARBA" id="ARBA00022989"/>
    </source>
</evidence>
<sequence length="472" mass="50260">MADTKPSYEPGDVAWVLVSTGLVLLMVPGISLFYSGLGRRKSALSLLFVPVLGAAVVLFQWFIFGYSLTFARSDNPIIGNMNNAGFRDTLDQPSVLTTSQPDLLVAVYQSMFAAVTVAIIVGCVAERGRLLPALVFSFIWTTLVYDFIAYWTWNPSGWLFKLGGLDFAGGTPVHVASGSAALAYSMMLGPRRGHGTSELTFRPHNTTLVIIGTTFLWVGWSGFNGGSALAANMRAITAVVVTNLAATVAGITWCAIDYRLQGRFSAIGFCSGVVAGLVAITPGSGYVAPWAAVVFGVVAGAACNFATKLKFLLRIDDALDIFALHGVGGLVGDFLTGVFAEDYVAALDGVTQISGGWINGNWIQAAYQLAGAVSGLVYSFVMTCLILMVLKYIPGLSLRMSDGEQVLGADEIEVGEFGYDYVELERDVAATLDAATNLRSMGNMHSQDSYRPSFDHAGIGSYEVVISGNKER</sequence>
<feature type="transmembrane region" description="Helical" evidence="8">
    <location>
        <begin position="103"/>
        <end position="124"/>
    </location>
</feature>
<evidence type="ECO:0000256" key="7">
    <source>
        <dbReference type="ARBA" id="ARBA00023177"/>
    </source>
</evidence>
<feature type="transmembrane region" description="Helical" evidence="8">
    <location>
        <begin position="263"/>
        <end position="281"/>
    </location>
</feature>
<evidence type="ECO:0000256" key="6">
    <source>
        <dbReference type="ARBA" id="ARBA00023136"/>
    </source>
</evidence>
<keyword evidence="7 8" id="KW-0924">Ammonia transport</keyword>
<dbReference type="EMBL" id="NKHZ01000052">
    <property type="protein sequence ID" value="PNS17169.1"/>
    <property type="molecule type" value="Genomic_DNA"/>
</dbReference>
<evidence type="ECO:0000256" key="1">
    <source>
        <dbReference type="ARBA" id="ARBA00004141"/>
    </source>
</evidence>
<evidence type="ECO:0000256" key="4">
    <source>
        <dbReference type="ARBA" id="ARBA00022692"/>
    </source>
</evidence>
<keyword evidence="6 8" id="KW-0472">Membrane</keyword>
<evidence type="ECO:0000256" key="3">
    <source>
        <dbReference type="ARBA" id="ARBA00022448"/>
    </source>
</evidence>
<feature type="transmembrane region" description="Helical" evidence="8">
    <location>
        <begin position="365"/>
        <end position="390"/>
    </location>
</feature>
<feature type="transmembrane region" description="Helical" evidence="8">
    <location>
        <begin position="318"/>
        <end position="340"/>
    </location>
</feature>
<dbReference type="SUPFAM" id="SSF111352">
    <property type="entry name" value="Ammonium transporter"/>
    <property type="match status" value="1"/>
</dbReference>
<dbReference type="InterPro" id="IPR029020">
    <property type="entry name" value="Ammonium/urea_transptr"/>
</dbReference>
<evidence type="ECO:0000259" key="9">
    <source>
        <dbReference type="Pfam" id="PF00909"/>
    </source>
</evidence>
<evidence type="ECO:0000256" key="8">
    <source>
        <dbReference type="RuleBase" id="RU362002"/>
    </source>
</evidence>
<proteinExistence type="inferred from homology"/>
<evidence type="ECO:0000313" key="11">
    <source>
        <dbReference type="Proteomes" id="UP000243797"/>
    </source>
</evidence>
<dbReference type="FunFam" id="1.10.3430.10:FF:000003">
    <property type="entry name" value="Ammonium transporter"/>
    <property type="match status" value="1"/>
</dbReference>
<dbReference type="OrthoDB" id="534912at2759"/>
<organism evidence="10 11">
    <name type="scientific">Sphaceloma murrayae</name>
    <dbReference type="NCBI Taxonomy" id="2082308"/>
    <lineage>
        <taxon>Eukaryota</taxon>
        <taxon>Fungi</taxon>
        <taxon>Dikarya</taxon>
        <taxon>Ascomycota</taxon>
        <taxon>Pezizomycotina</taxon>
        <taxon>Dothideomycetes</taxon>
        <taxon>Dothideomycetidae</taxon>
        <taxon>Myriangiales</taxon>
        <taxon>Elsinoaceae</taxon>
        <taxon>Sphaceloma</taxon>
    </lineage>
</organism>
<protein>
    <recommendedName>
        <fullName evidence="8">Ammonium transporter</fullName>
    </recommendedName>
</protein>
<dbReference type="Proteomes" id="UP000243797">
    <property type="component" value="Unassembled WGS sequence"/>
</dbReference>
<dbReference type="STRING" id="2082308.A0A2K1QQB6"/>
<accession>A0A2K1QQB6</accession>
<dbReference type="AlphaFoldDB" id="A0A2K1QQB6"/>
<keyword evidence="4 8" id="KW-0812">Transmembrane</keyword>
<keyword evidence="11" id="KW-1185">Reference proteome</keyword>
<comment type="subcellular location">
    <subcellularLocation>
        <location evidence="8">Cell membrane</location>
        <topology evidence="8">Multi-pass membrane protein</topology>
    </subcellularLocation>
    <subcellularLocation>
        <location evidence="1">Membrane</location>
        <topology evidence="1">Multi-pass membrane protein</topology>
    </subcellularLocation>
</comment>
<feature type="domain" description="Ammonium transporter AmtB-like" evidence="9">
    <location>
        <begin position="14"/>
        <end position="419"/>
    </location>
</feature>
<feature type="transmembrane region" description="Helical" evidence="8">
    <location>
        <begin position="287"/>
        <end position="306"/>
    </location>
</feature>
<dbReference type="PANTHER" id="PTHR43029:SF10">
    <property type="entry name" value="AMMONIUM TRANSPORTER MEP2"/>
    <property type="match status" value="1"/>
</dbReference>
<comment type="caution">
    <text evidence="10">The sequence shown here is derived from an EMBL/GenBank/DDBJ whole genome shotgun (WGS) entry which is preliminary data.</text>
</comment>
<dbReference type="PANTHER" id="PTHR43029">
    <property type="entry name" value="AMMONIUM TRANSPORTER MEP2"/>
    <property type="match status" value="1"/>
</dbReference>
<feature type="transmembrane region" description="Helical" evidence="8">
    <location>
        <begin position="235"/>
        <end position="256"/>
    </location>
</feature>
<dbReference type="NCBIfam" id="TIGR00836">
    <property type="entry name" value="amt"/>
    <property type="match status" value="1"/>
</dbReference>
<dbReference type="Pfam" id="PF00909">
    <property type="entry name" value="Ammonium_transp"/>
    <property type="match status" value="1"/>
</dbReference>
<dbReference type="PROSITE" id="PS01219">
    <property type="entry name" value="AMMONIUM_TRANSP"/>
    <property type="match status" value="1"/>
</dbReference>
<comment type="similarity">
    <text evidence="2 8">Belongs to the ammonia transporter channel (TC 1.A.11.2) family.</text>
</comment>
<name>A0A2K1QQB6_9PEZI</name>
<dbReference type="GO" id="GO:0005886">
    <property type="term" value="C:plasma membrane"/>
    <property type="evidence" value="ECO:0007669"/>
    <property type="project" value="UniProtKB-SubCell"/>
</dbReference>
<dbReference type="InterPro" id="IPR018047">
    <property type="entry name" value="Ammonium_transpt_CS"/>
</dbReference>
<dbReference type="InterPro" id="IPR024041">
    <property type="entry name" value="NH4_transpt_AmtB-like_dom"/>
</dbReference>
<feature type="transmembrane region" description="Helical" evidence="8">
    <location>
        <begin position="131"/>
        <end position="153"/>
    </location>
</feature>
<keyword evidence="5 8" id="KW-1133">Transmembrane helix</keyword>
<evidence type="ECO:0000256" key="2">
    <source>
        <dbReference type="ARBA" id="ARBA00005887"/>
    </source>
</evidence>
<gene>
    <name evidence="10" type="ORF">CAC42_7223</name>
</gene>
<feature type="transmembrane region" description="Helical" evidence="8">
    <location>
        <begin position="205"/>
        <end position="223"/>
    </location>
</feature>
<feature type="transmembrane region" description="Helical" evidence="8">
    <location>
        <begin position="46"/>
        <end position="64"/>
    </location>
</feature>
<feature type="transmembrane region" description="Helical" evidence="8">
    <location>
        <begin position="13"/>
        <end position="34"/>
    </location>
</feature>
<dbReference type="Gene3D" id="1.10.3430.10">
    <property type="entry name" value="Ammonium transporter AmtB like domains"/>
    <property type="match status" value="1"/>
</dbReference>
<reference evidence="10 11" key="1">
    <citation type="submission" date="2017-06" db="EMBL/GenBank/DDBJ databases">
        <title>Draft genome sequence of a variant of Elsinoe murrayae.</title>
        <authorList>
            <person name="Cheng Q."/>
        </authorList>
    </citation>
    <scope>NUCLEOTIDE SEQUENCE [LARGE SCALE GENOMIC DNA]</scope>
    <source>
        <strain evidence="10 11">CQ-2017a</strain>
    </source>
</reference>
<dbReference type="GO" id="GO:0008519">
    <property type="term" value="F:ammonium channel activity"/>
    <property type="evidence" value="ECO:0007669"/>
    <property type="project" value="InterPro"/>
</dbReference>
<keyword evidence="3 8" id="KW-0813">Transport</keyword>
<feature type="transmembrane region" description="Helical" evidence="8">
    <location>
        <begin position="165"/>
        <end position="184"/>
    </location>
</feature>
<evidence type="ECO:0000313" key="10">
    <source>
        <dbReference type="EMBL" id="PNS17169.1"/>
    </source>
</evidence>
<dbReference type="InterPro" id="IPR001905">
    <property type="entry name" value="Ammonium_transpt"/>
</dbReference>